<dbReference type="AlphaFoldDB" id="A0A0A9FM64"/>
<accession>A0A0A9FM64</accession>
<sequence>MPRSSAATSFIIGRSSGRGLAHRSAMPSACSISWTCVSGRPCNLASMISMGSRFRQRWSRTHCTTLCPSPNEESSGRRPVIISSSTTPKLYTSLFVVILVMHPYSGAM</sequence>
<reference evidence="1" key="2">
    <citation type="journal article" date="2015" name="Data Brief">
        <title>Shoot transcriptome of the giant reed, Arundo donax.</title>
        <authorList>
            <person name="Barrero R.A."/>
            <person name="Guerrero F.D."/>
            <person name="Moolhuijzen P."/>
            <person name="Goolsby J.A."/>
            <person name="Tidwell J."/>
            <person name="Bellgard S.E."/>
            <person name="Bellgard M.I."/>
        </authorList>
    </citation>
    <scope>NUCLEOTIDE SEQUENCE</scope>
    <source>
        <tissue evidence="1">Shoot tissue taken approximately 20 cm above the soil surface</tissue>
    </source>
</reference>
<organism evidence="1">
    <name type="scientific">Arundo donax</name>
    <name type="common">Giant reed</name>
    <name type="synonym">Donax arundinaceus</name>
    <dbReference type="NCBI Taxonomy" id="35708"/>
    <lineage>
        <taxon>Eukaryota</taxon>
        <taxon>Viridiplantae</taxon>
        <taxon>Streptophyta</taxon>
        <taxon>Embryophyta</taxon>
        <taxon>Tracheophyta</taxon>
        <taxon>Spermatophyta</taxon>
        <taxon>Magnoliopsida</taxon>
        <taxon>Liliopsida</taxon>
        <taxon>Poales</taxon>
        <taxon>Poaceae</taxon>
        <taxon>PACMAD clade</taxon>
        <taxon>Arundinoideae</taxon>
        <taxon>Arundineae</taxon>
        <taxon>Arundo</taxon>
    </lineage>
</organism>
<name>A0A0A9FM64_ARUDO</name>
<dbReference type="EMBL" id="GBRH01188508">
    <property type="protein sequence ID" value="JAE09388.1"/>
    <property type="molecule type" value="Transcribed_RNA"/>
</dbReference>
<reference evidence="1" key="1">
    <citation type="submission" date="2014-09" db="EMBL/GenBank/DDBJ databases">
        <authorList>
            <person name="Magalhaes I.L.F."/>
            <person name="Oliveira U."/>
            <person name="Santos F.R."/>
            <person name="Vidigal T.H.D.A."/>
            <person name="Brescovit A.D."/>
            <person name="Santos A.J."/>
        </authorList>
    </citation>
    <scope>NUCLEOTIDE SEQUENCE</scope>
    <source>
        <tissue evidence="1">Shoot tissue taken approximately 20 cm above the soil surface</tissue>
    </source>
</reference>
<evidence type="ECO:0000313" key="1">
    <source>
        <dbReference type="EMBL" id="JAE09388.1"/>
    </source>
</evidence>
<protein>
    <submittedName>
        <fullName evidence="1">Uncharacterized protein</fullName>
    </submittedName>
</protein>
<proteinExistence type="predicted"/>